<reference evidence="2 3" key="1">
    <citation type="submission" date="2019-10" db="EMBL/GenBank/DDBJ databases">
        <authorList>
            <person name="Garlena R.A."/>
            <person name="Russell D.A."/>
            <person name="Pope W.H."/>
            <person name="Jacobs-Sera D."/>
            <person name="Hatfull G.F."/>
        </authorList>
    </citation>
    <scope>NUCLEOTIDE SEQUENCE [LARGE SCALE GENOMIC DNA]</scope>
</reference>
<evidence type="ECO:0000313" key="3">
    <source>
        <dbReference type="Proteomes" id="UP000423609"/>
    </source>
</evidence>
<feature type="compositionally biased region" description="Basic and acidic residues" evidence="1">
    <location>
        <begin position="191"/>
        <end position="201"/>
    </location>
</feature>
<dbReference type="KEGG" id="vg:55624449"/>
<protein>
    <submittedName>
        <fullName evidence="2">Scaffolding protein</fullName>
    </submittedName>
</protein>
<feature type="region of interest" description="Disordered" evidence="1">
    <location>
        <begin position="191"/>
        <end position="237"/>
    </location>
</feature>
<dbReference type="GeneID" id="55624449"/>
<sequence length="249" mass="27454">MQSDTNFALWPIPPYGFEDGDGSGNEGGDGTGDQNNGGDSNSGQQQQNSGQQQNNNNDDDDDDPYKGLSAKELKRRLKDEENARKSAEGERDSAKQTLTQKEREKMDENDRLKAEKQDDANTIAELRATNAKLLILGAIRDDSRFEWHNPEIVAQQFNSDEVKVDPKTGKIEGIAKALARVAKDHEYLLKSQKKNDSKDQQRNNSQQQQNNGQSHTGFQPGQGGASQGGNVNADDAKLAELMPALRSRL</sequence>
<organism evidence="2 3">
    <name type="scientific">Mycobacterium phage Indlulamithi</name>
    <dbReference type="NCBI Taxonomy" id="2656582"/>
    <lineage>
        <taxon>Viruses</taxon>
        <taxon>Duplodnaviria</taxon>
        <taxon>Heunggongvirae</taxon>
        <taxon>Uroviricota</taxon>
        <taxon>Caudoviricetes</taxon>
        <taxon>Indlulamithivirus</taxon>
        <taxon>Indlulamithivirus indlulamithi</taxon>
    </lineage>
</organism>
<feature type="compositionally biased region" description="Low complexity" evidence="1">
    <location>
        <begin position="32"/>
        <end position="56"/>
    </location>
</feature>
<name>A0A649VCI1_9CAUD</name>
<keyword evidence="3" id="KW-1185">Reference proteome</keyword>
<feature type="compositionally biased region" description="Gly residues" evidence="1">
    <location>
        <begin position="22"/>
        <end position="31"/>
    </location>
</feature>
<dbReference type="EMBL" id="MN585993">
    <property type="protein sequence ID" value="QGJ90051.1"/>
    <property type="molecule type" value="Genomic_DNA"/>
</dbReference>
<accession>A0A649VCI1</accession>
<feature type="compositionally biased region" description="Low complexity" evidence="1">
    <location>
        <begin position="202"/>
        <end position="213"/>
    </location>
</feature>
<evidence type="ECO:0000313" key="2">
    <source>
        <dbReference type="EMBL" id="QGJ90051.1"/>
    </source>
</evidence>
<evidence type="ECO:0000256" key="1">
    <source>
        <dbReference type="SAM" id="MobiDB-lite"/>
    </source>
</evidence>
<gene>
    <name evidence="2" type="primary">10</name>
    <name evidence="2" type="ORF">PBI_INDLULAMITHI_10</name>
</gene>
<dbReference type="Proteomes" id="UP000423609">
    <property type="component" value="Segment"/>
</dbReference>
<feature type="compositionally biased region" description="Basic and acidic residues" evidence="1">
    <location>
        <begin position="69"/>
        <end position="119"/>
    </location>
</feature>
<proteinExistence type="predicted"/>
<feature type="region of interest" description="Disordered" evidence="1">
    <location>
        <begin position="1"/>
        <end position="121"/>
    </location>
</feature>
<dbReference type="RefSeq" id="YP_009853762.1">
    <property type="nucleotide sequence ID" value="NC_048824.1"/>
</dbReference>